<reference evidence="2" key="1">
    <citation type="submission" date="2021-01" db="EMBL/GenBank/DDBJ databases">
        <authorList>
            <person name="Corre E."/>
            <person name="Pelletier E."/>
            <person name="Niang G."/>
            <person name="Scheremetjew M."/>
            <person name="Finn R."/>
            <person name="Kale V."/>
            <person name="Holt S."/>
            <person name="Cochrane G."/>
            <person name="Meng A."/>
            <person name="Brown T."/>
            <person name="Cohen L."/>
        </authorList>
    </citation>
    <scope>NUCLEOTIDE SEQUENCE</scope>
    <source>
        <strain evidence="2">Pop2</strain>
    </source>
</reference>
<dbReference type="EMBL" id="HBGN01016938">
    <property type="protein sequence ID" value="CAD9329683.1"/>
    <property type="molecule type" value="Transcribed_RNA"/>
</dbReference>
<dbReference type="PANTHER" id="PTHR14614">
    <property type="entry name" value="HEPATOCELLULAR CARCINOMA-ASSOCIATED ANTIGEN"/>
    <property type="match status" value="1"/>
</dbReference>
<accession>A0A6U3RLD8</accession>
<feature type="region of interest" description="Disordered" evidence="1">
    <location>
        <begin position="1"/>
        <end position="67"/>
    </location>
</feature>
<dbReference type="InterPro" id="IPR029063">
    <property type="entry name" value="SAM-dependent_MTases_sf"/>
</dbReference>
<dbReference type="Gene3D" id="3.40.50.150">
    <property type="entry name" value="Vaccinia Virus protein VP39"/>
    <property type="match status" value="1"/>
</dbReference>
<feature type="compositionally biased region" description="Polar residues" evidence="1">
    <location>
        <begin position="1"/>
        <end position="20"/>
    </location>
</feature>
<dbReference type="Pfam" id="PF10294">
    <property type="entry name" value="Methyltransf_16"/>
    <property type="match status" value="2"/>
</dbReference>
<protein>
    <recommendedName>
        <fullName evidence="3">Calmodulin-lysine N-methyltransferase</fullName>
    </recommendedName>
</protein>
<gene>
    <name evidence="2" type="ORF">DBRI1063_LOCUS10894</name>
</gene>
<feature type="compositionally biased region" description="Acidic residues" evidence="1">
    <location>
        <begin position="54"/>
        <end position="63"/>
    </location>
</feature>
<name>A0A6U3RLD8_9STRA</name>
<evidence type="ECO:0008006" key="3">
    <source>
        <dbReference type="Google" id="ProtNLM"/>
    </source>
</evidence>
<organism evidence="2">
    <name type="scientific">Ditylum brightwellii</name>
    <dbReference type="NCBI Taxonomy" id="49249"/>
    <lineage>
        <taxon>Eukaryota</taxon>
        <taxon>Sar</taxon>
        <taxon>Stramenopiles</taxon>
        <taxon>Ochrophyta</taxon>
        <taxon>Bacillariophyta</taxon>
        <taxon>Mediophyceae</taxon>
        <taxon>Lithodesmiophycidae</taxon>
        <taxon>Lithodesmiales</taxon>
        <taxon>Lithodesmiaceae</taxon>
        <taxon>Ditylum</taxon>
    </lineage>
</organism>
<sequence length="348" mass="39026">MMQTTIENNATSITNNTNDNAFIKEEEEENPTFMTIENRDKMGKLSQNNNKDISDEDDDDDTMSVESNDSCKNLISLRSIRNRDDLEEAVTFTYPGLERTIRLSTLLEPDDLAPLFAGAQWAGTRVWRAAIRAAHYLATTYPPNYSNNGSSNEGTKMTTSLLELGCGLGVPGMIYHALGGSVVLTDQEEVMSQLEKNVEMNFTESYTSCTHHDNDYESNDTENTSKNDRQKATIQALPLNWSRPSLHKLLSQTTCTSPTNGFDIVLNCDCIYEPLYGKSWMYLAEVIDECLKINPKCVVLTSVERRNGDGVDKFLKRLIDEEKHVGSVSKILEDQGDCIEMYLCTGCL</sequence>
<dbReference type="InterPro" id="IPR019410">
    <property type="entry name" value="Methyltransf_16"/>
</dbReference>
<dbReference type="AlphaFoldDB" id="A0A6U3RLD8"/>
<proteinExistence type="predicted"/>
<dbReference type="PANTHER" id="PTHR14614:SF123">
    <property type="entry name" value="OS04G0645500 PROTEIN"/>
    <property type="match status" value="1"/>
</dbReference>
<evidence type="ECO:0000313" key="2">
    <source>
        <dbReference type="EMBL" id="CAD9329683.1"/>
    </source>
</evidence>
<evidence type="ECO:0000256" key="1">
    <source>
        <dbReference type="SAM" id="MobiDB-lite"/>
    </source>
</evidence>